<name>A0ABW5TNX2_9SPHI</name>
<comment type="caution">
    <text evidence="2">The sequence shown here is derived from an EMBL/GenBank/DDBJ whole genome shotgun (WGS) entry which is preliminary data.</text>
</comment>
<dbReference type="Pfam" id="PF13424">
    <property type="entry name" value="TPR_12"/>
    <property type="match status" value="2"/>
</dbReference>
<proteinExistence type="predicted"/>
<dbReference type="InterPro" id="IPR011990">
    <property type="entry name" value="TPR-like_helical_dom_sf"/>
</dbReference>
<dbReference type="Pfam" id="PF13181">
    <property type="entry name" value="TPR_8"/>
    <property type="match status" value="1"/>
</dbReference>
<dbReference type="SMART" id="SM00028">
    <property type="entry name" value="TPR"/>
    <property type="match status" value="5"/>
</dbReference>
<dbReference type="InterPro" id="IPR019734">
    <property type="entry name" value="TPR_rpt"/>
</dbReference>
<feature type="repeat" description="TPR" evidence="1">
    <location>
        <begin position="184"/>
        <end position="217"/>
    </location>
</feature>
<dbReference type="SUPFAM" id="SSF48452">
    <property type="entry name" value="TPR-like"/>
    <property type="match status" value="2"/>
</dbReference>
<evidence type="ECO:0000313" key="2">
    <source>
        <dbReference type="EMBL" id="MFD2730514.1"/>
    </source>
</evidence>
<dbReference type="Gene3D" id="1.25.40.10">
    <property type="entry name" value="Tetratricopeptide repeat domain"/>
    <property type="match status" value="3"/>
</dbReference>
<protein>
    <submittedName>
        <fullName evidence="2">Tetratricopeptide repeat protein</fullName>
    </submittedName>
</protein>
<reference evidence="3" key="1">
    <citation type="journal article" date="2019" name="Int. J. Syst. Evol. Microbiol.">
        <title>The Global Catalogue of Microorganisms (GCM) 10K type strain sequencing project: providing services to taxonomists for standard genome sequencing and annotation.</title>
        <authorList>
            <consortium name="The Broad Institute Genomics Platform"/>
            <consortium name="The Broad Institute Genome Sequencing Center for Infectious Disease"/>
            <person name="Wu L."/>
            <person name="Ma J."/>
        </authorList>
    </citation>
    <scope>NUCLEOTIDE SEQUENCE [LARGE SCALE GENOMIC DNA]</scope>
    <source>
        <strain evidence="3">KCTC 42456</strain>
    </source>
</reference>
<dbReference type="PANTHER" id="PTHR10098">
    <property type="entry name" value="RAPSYN-RELATED"/>
    <property type="match status" value="1"/>
</dbReference>
<evidence type="ECO:0000256" key="1">
    <source>
        <dbReference type="PROSITE-ProRule" id="PRU00339"/>
    </source>
</evidence>
<keyword evidence="3" id="KW-1185">Reference proteome</keyword>
<dbReference type="PROSITE" id="PS50005">
    <property type="entry name" value="TPR"/>
    <property type="match status" value="1"/>
</dbReference>
<dbReference type="RefSeq" id="WP_379040726.1">
    <property type="nucleotide sequence ID" value="NZ_JBHSKW010000005.1"/>
</dbReference>
<dbReference type="EMBL" id="JBHULV010000008">
    <property type="protein sequence ID" value="MFD2730514.1"/>
    <property type="molecule type" value="Genomic_DNA"/>
</dbReference>
<sequence length="449" mass="51399">MKQIFTLLFVLFIIINHSNGQHIDNKLVIINKATKEIGDREYKKAAATLALIDSNAFKKNELHKGFYYQQLARLAFSDTYEDEKAVNYYLKAIKIYELNKSYEDIGIAYSNLVGILTDLKEYKKAEAAVQKSLPYVKNNKVRYGNMLINYSRLKLDMGDYAKATSLNLEAIKLYEQAGDQARLSSGYFQMGISMESSNQFGKAIEYYQKGLSIRKELKDSLGMSNIYNNLGIIYKNQKQYGLAKQNYKAAYDIAVGMNRPILSINPLTNLAVIANRENDQKLAIKIYEDALQLAIKYNRSANIKIIENNLAYIYINNNDFEKALPFAQKAYDYGKQKGSLEEKIAFSSNLAEVLDGLGKTKEAFPYMRDSYEMSDSLHRKQSADAIAEMLTKFETQKKEQQIVLLGKENNIQKLTLNNQDLVLNQRALEKLQTEIIVSIYKKQKLRLKS</sequence>
<keyword evidence="1" id="KW-0802">TPR repeat</keyword>
<accession>A0ABW5TNX2</accession>
<gene>
    <name evidence="2" type="ORF">ACFSSE_02260</name>
</gene>
<evidence type="ECO:0000313" key="3">
    <source>
        <dbReference type="Proteomes" id="UP001597546"/>
    </source>
</evidence>
<organism evidence="2 3">
    <name type="scientific">Pedobacter alpinus</name>
    <dbReference type="NCBI Taxonomy" id="1590643"/>
    <lineage>
        <taxon>Bacteria</taxon>
        <taxon>Pseudomonadati</taxon>
        <taxon>Bacteroidota</taxon>
        <taxon>Sphingobacteriia</taxon>
        <taxon>Sphingobacteriales</taxon>
        <taxon>Sphingobacteriaceae</taxon>
        <taxon>Pedobacter</taxon>
    </lineage>
</organism>
<dbReference type="Proteomes" id="UP001597546">
    <property type="component" value="Unassembled WGS sequence"/>
</dbReference>